<evidence type="ECO:0000313" key="3">
    <source>
        <dbReference type="Proteomes" id="UP000069940"/>
    </source>
</evidence>
<reference evidence="2" key="2">
    <citation type="submission" date="2025-05" db="UniProtKB">
        <authorList>
            <consortium name="EnsemblMetazoa"/>
        </authorList>
    </citation>
    <scope>IDENTIFICATION</scope>
    <source>
        <strain evidence="2">Foshan</strain>
    </source>
</reference>
<name>A0ABM1Z0N9_AEDAL</name>
<organism evidence="2 3">
    <name type="scientific">Aedes albopictus</name>
    <name type="common">Asian tiger mosquito</name>
    <name type="synonym">Stegomyia albopicta</name>
    <dbReference type="NCBI Taxonomy" id="7160"/>
    <lineage>
        <taxon>Eukaryota</taxon>
        <taxon>Metazoa</taxon>
        <taxon>Ecdysozoa</taxon>
        <taxon>Arthropoda</taxon>
        <taxon>Hexapoda</taxon>
        <taxon>Insecta</taxon>
        <taxon>Pterygota</taxon>
        <taxon>Neoptera</taxon>
        <taxon>Endopterygota</taxon>
        <taxon>Diptera</taxon>
        <taxon>Nematocera</taxon>
        <taxon>Culicoidea</taxon>
        <taxon>Culicidae</taxon>
        <taxon>Culicinae</taxon>
        <taxon>Aedini</taxon>
        <taxon>Aedes</taxon>
        <taxon>Stegomyia</taxon>
    </lineage>
</organism>
<feature type="chain" id="PRO_5046136130" description="Cuticle protein" evidence="1">
    <location>
        <begin position="17"/>
        <end position="172"/>
    </location>
</feature>
<evidence type="ECO:0000313" key="2">
    <source>
        <dbReference type="EnsemblMetazoa" id="AALFPA23_013882.P20141"/>
    </source>
</evidence>
<evidence type="ECO:0008006" key="4">
    <source>
        <dbReference type="Google" id="ProtNLM"/>
    </source>
</evidence>
<dbReference type="EnsemblMetazoa" id="AALFPA23_013882.R20141">
    <property type="protein sequence ID" value="AALFPA23_013882.P20141"/>
    <property type="gene ID" value="AALFPA23_013882"/>
</dbReference>
<keyword evidence="1" id="KW-0732">Signal</keyword>
<protein>
    <recommendedName>
        <fullName evidence="4">Cuticle protein</fullName>
    </recommendedName>
</protein>
<sequence>MFKLTILIASLAFASAGYIGTEHAYAAPVAAPAQYSSAPAPAPAVSYSNFVRHFPSQPALHYTHDQTHPVPVVSAPSHVYAAPLTNQQRFVYGQNHAPAVAYGQGYAPALSQDHYGYPAYDAPLATKSVLVAQTQPELYHHNAYASHAAPLVAHGYHQGEGLVYDQHHHGHY</sequence>
<dbReference type="Proteomes" id="UP000069940">
    <property type="component" value="Unassembled WGS sequence"/>
</dbReference>
<dbReference type="RefSeq" id="XP_062715991.1">
    <property type="nucleotide sequence ID" value="XM_062860007.1"/>
</dbReference>
<evidence type="ECO:0000256" key="1">
    <source>
        <dbReference type="SAM" id="SignalP"/>
    </source>
</evidence>
<feature type="signal peptide" evidence="1">
    <location>
        <begin position="1"/>
        <end position="16"/>
    </location>
</feature>
<dbReference type="GeneID" id="134291791"/>
<keyword evidence="3" id="KW-1185">Reference proteome</keyword>
<accession>A0ABM1Z0N9</accession>
<reference evidence="3" key="1">
    <citation type="journal article" date="2015" name="Proc. Natl. Acad. Sci. U.S.A.">
        <title>Genome sequence of the Asian Tiger mosquito, Aedes albopictus, reveals insights into its biology, genetics, and evolution.</title>
        <authorList>
            <person name="Chen X.G."/>
            <person name="Jiang X."/>
            <person name="Gu J."/>
            <person name="Xu M."/>
            <person name="Wu Y."/>
            <person name="Deng Y."/>
            <person name="Zhang C."/>
            <person name="Bonizzoni M."/>
            <person name="Dermauw W."/>
            <person name="Vontas J."/>
            <person name="Armbruster P."/>
            <person name="Huang X."/>
            <person name="Yang Y."/>
            <person name="Zhang H."/>
            <person name="He W."/>
            <person name="Peng H."/>
            <person name="Liu Y."/>
            <person name="Wu K."/>
            <person name="Chen J."/>
            <person name="Lirakis M."/>
            <person name="Topalis P."/>
            <person name="Van Leeuwen T."/>
            <person name="Hall A.B."/>
            <person name="Jiang X."/>
            <person name="Thorpe C."/>
            <person name="Mueller R.L."/>
            <person name="Sun C."/>
            <person name="Waterhouse R.M."/>
            <person name="Yan G."/>
            <person name="Tu Z.J."/>
            <person name="Fang X."/>
            <person name="James A.A."/>
        </authorList>
    </citation>
    <scope>NUCLEOTIDE SEQUENCE [LARGE SCALE GENOMIC DNA]</scope>
    <source>
        <strain evidence="3">Foshan</strain>
    </source>
</reference>
<proteinExistence type="predicted"/>